<evidence type="ECO:0000256" key="10">
    <source>
        <dbReference type="ARBA" id="ARBA00023012"/>
    </source>
</evidence>
<organism evidence="14 15">
    <name type="scientific">Elioraea tepida</name>
    <dbReference type="NCBI Taxonomy" id="2843330"/>
    <lineage>
        <taxon>Bacteria</taxon>
        <taxon>Pseudomonadati</taxon>
        <taxon>Pseudomonadota</taxon>
        <taxon>Alphaproteobacteria</taxon>
        <taxon>Acetobacterales</taxon>
        <taxon>Elioraeaceae</taxon>
        <taxon>Elioraea</taxon>
    </lineage>
</organism>
<keyword evidence="10" id="KW-0902">Two-component regulatory system</keyword>
<dbReference type="FunFam" id="3.30.565.10:FF:000006">
    <property type="entry name" value="Sensor histidine kinase WalK"/>
    <property type="match status" value="1"/>
</dbReference>
<evidence type="ECO:0000256" key="7">
    <source>
        <dbReference type="ARBA" id="ARBA00022741"/>
    </source>
</evidence>
<proteinExistence type="predicted"/>
<keyword evidence="12" id="KW-1133">Transmembrane helix</keyword>
<keyword evidence="4" id="KW-1003">Cell membrane</keyword>
<dbReference type="GO" id="GO:0004721">
    <property type="term" value="F:phosphoprotein phosphatase activity"/>
    <property type="evidence" value="ECO:0007669"/>
    <property type="project" value="TreeGrafter"/>
</dbReference>
<evidence type="ECO:0000256" key="4">
    <source>
        <dbReference type="ARBA" id="ARBA00022475"/>
    </source>
</evidence>
<feature type="domain" description="Histidine kinase" evidence="13">
    <location>
        <begin position="232"/>
        <end position="459"/>
    </location>
</feature>
<dbReference type="Pfam" id="PF00512">
    <property type="entry name" value="HisKA"/>
    <property type="match status" value="1"/>
</dbReference>
<dbReference type="EMBL" id="CP076448">
    <property type="protein sequence ID" value="QXM23492.1"/>
    <property type="molecule type" value="Genomic_DNA"/>
</dbReference>
<keyword evidence="15" id="KW-1185">Reference proteome</keyword>
<dbReference type="Pfam" id="PF02518">
    <property type="entry name" value="HATPase_c"/>
    <property type="match status" value="1"/>
</dbReference>
<reference evidence="14" key="1">
    <citation type="submission" date="2021-06" db="EMBL/GenBank/DDBJ databases">
        <title>Elioraea tepida, sp. nov., a moderately thermophilic aerobic anoxygenic phototrophic bacterium isolated from an alkaline siliceous hot spring mat community in Yellowstone National Park, WY, USA.</title>
        <authorList>
            <person name="Saini M.K."/>
            <person name="Yoshida S."/>
            <person name="Sebastian A."/>
            <person name="Hirose S."/>
            <person name="Hara E."/>
            <person name="Tamaki H."/>
            <person name="Soulier N.T."/>
            <person name="Albert I."/>
            <person name="Hanada S."/>
            <person name="Bryant D.A."/>
            <person name="Tank M."/>
        </authorList>
    </citation>
    <scope>NUCLEOTIDE SEQUENCE</scope>
    <source>
        <strain evidence="14">MS-P2</strain>
    </source>
</reference>
<dbReference type="AlphaFoldDB" id="A0A975TZP9"/>
<keyword evidence="8" id="KW-0418">Kinase</keyword>
<keyword evidence="5" id="KW-0597">Phosphoprotein</keyword>
<evidence type="ECO:0000256" key="3">
    <source>
        <dbReference type="ARBA" id="ARBA00012438"/>
    </source>
</evidence>
<evidence type="ECO:0000259" key="13">
    <source>
        <dbReference type="PROSITE" id="PS50109"/>
    </source>
</evidence>
<comment type="catalytic activity">
    <reaction evidence="1">
        <text>ATP + protein L-histidine = ADP + protein N-phospho-L-histidine.</text>
        <dbReference type="EC" id="2.7.13.3"/>
    </reaction>
</comment>
<evidence type="ECO:0000256" key="12">
    <source>
        <dbReference type="SAM" id="Phobius"/>
    </source>
</evidence>
<evidence type="ECO:0000256" key="11">
    <source>
        <dbReference type="ARBA" id="ARBA00023136"/>
    </source>
</evidence>
<dbReference type="Proteomes" id="UP000694001">
    <property type="component" value="Chromosome"/>
</dbReference>
<accession>A0A975TZP9</accession>
<dbReference type="SMART" id="SM00387">
    <property type="entry name" value="HATPase_c"/>
    <property type="match status" value="1"/>
</dbReference>
<keyword evidence="11 12" id="KW-0472">Membrane</keyword>
<dbReference type="FunFam" id="1.10.287.130:FF:000008">
    <property type="entry name" value="Two-component sensor histidine kinase"/>
    <property type="match status" value="1"/>
</dbReference>
<evidence type="ECO:0000256" key="5">
    <source>
        <dbReference type="ARBA" id="ARBA00022553"/>
    </source>
</evidence>
<dbReference type="InterPro" id="IPR050351">
    <property type="entry name" value="BphY/WalK/GraS-like"/>
</dbReference>
<dbReference type="GO" id="GO:0005886">
    <property type="term" value="C:plasma membrane"/>
    <property type="evidence" value="ECO:0007669"/>
    <property type="project" value="UniProtKB-SubCell"/>
</dbReference>
<dbReference type="InterPro" id="IPR005467">
    <property type="entry name" value="His_kinase_dom"/>
</dbReference>
<evidence type="ECO:0000256" key="9">
    <source>
        <dbReference type="ARBA" id="ARBA00022840"/>
    </source>
</evidence>
<comment type="subcellular location">
    <subcellularLocation>
        <location evidence="2">Cell membrane</location>
    </subcellularLocation>
</comment>
<gene>
    <name evidence="14" type="ORF">KO353_09105</name>
</gene>
<dbReference type="CDD" id="cd00075">
    <property type="entry name" value="HATPase"/>
    <property type="match status" value="1"/>
</dbReference>
<feature type="transmembrane region" description="Helical" evidence="12">
    <location>
        <begin position="41"/>
        <end position="60"/>
    </location>
</feature>
<evidence type="ECO:0000256" key="1">
    <source>
        <dbReference type="ARBA" id="ARBA00000085"/>
    </source>
</evidence>
<dbReference type="InterPro" id="IPR003594">
    <property type="entry name" value="HATPase_dom"/>
</dbReference>
<dbReference type="GO" id="GO:0005524">
    <property type="term" value="F:ATP binding"/>
    <property type="evidence" value="ECO:0007669"/>
    <property type="project" value="UniProtKB-KW"/>
</dbReference>
<name>A0A975TZP9_9PROT</name>
<evidence type="ECO:0000256" key="6">
    <source>
        <dbReference type="ARBA" id="ARBA00022679"/>
    </source>
</evidence>
<keyword evidence="9" id="KW-0067">ATP-binding</keyword>
<dbReference type="EC" id="2.7.13.3" evidence="3"/>
<feature type="transmembrane region" description="Helical" evidence="12">
    <location>
        <begin position="12"/>
        <end position="34"/>
    </location>
</feature>
<dbReference type="KEGG" id="elio:KO353_09105"/>
<keyword evidence="7" id="KW-0547">Nucleotide-binding</keyword>
<dbReference type="PANTHER" id="PTHR45453:SF1">
    <property type="entry name" value="PHOSPHATE REGULON SENSOR PROTEIN PHOR"/>
    <property type="match status" value="1"/>
</dbReference>
<evidence type="ECO:0000256" key="2">
    <source>
        <dbReference type="ARBA" id="ARBA00004236"/>
    </source>
</evidence>
<keyword evidence="6" id="KW-0808">Transferase</keyword>
<dbReference type="SMART" id="SM00388">
    <property type="entry name" value="HisKA"/>
    <property type="match status" value="1"/>
</dbReference>
<dbReference type="PROSITE" id="PS50109">
    <property type="entry name" value="HIS_KIN"/>
    <property type="match status" value="1"/>
</dbReference>
<dbReference type="CDD" id="cd00082">
    <property type="entry name" value="HisKA"/>
    <property type="match status" value="1"/>
</dbReference>
<sequence length="472" mass="49641">MPHRLPEPGPLIAVAVAAAIGAAPVVLLAALAAADAISVDAAALVSLALFLCGGVFGWLWRRDIARLTAALKAAEAGGPTPTLPLFPPLRRIAEAAGRLAAGLRARGAEAAANAAAAVRIVDRLPEALCVLGADARPLVLNPAARALLGEDGADLAALLRNPGLRGALERALAGQGTQTAEVTLPVPVERELLATLILLDPPLPDGGRLVLVLSDRTRERRLEQMRADFVANASHELRTPLASLIGFIETLRGPAAEDREAQARFLPIMADQAARMGRLIEDLLSLSRIELMEHTPPTAEVDLAVLARRSAEALAPRLAARRMRLELSIEPGLPTVTGDADQLAQVLANLLDNAVKYGREGGRIELTLRRDGPDGQKGRRRAGVAVSVTDDGPGIPRLHLPRLTERFYRVDAARSRAVGGTGLGLAIVKHIVNRHRGLLEIESEEGKGSTFTVWLPAAQGAATLEPAQPAGA</sequence>
<dbReference type="GO" id="GO:0016036">
    <property type="term" value="P:cellular response to phosphate starvation"/>
    <property type="evidence" value="ECO:0007669"/>
    <property type="project" value="TreeGrafter"/>
</dbReference>
<evidence type="ECO:0000313" key="15">
    <source>
        <dbReference type="Proteomes" id="UP000694001"/>
    </source>
</evidence>
<evidence type="ECO:0000256" key="8">
    <source>
        <dbReference type="ARBA" id="ARBA00022777"/>
    </source>
</evidence>
<dbReference type="InterPro" id="IPR003661">
    <property type="entry name" value="HisK_dim/P_dom"/>
</dbReference>
<protein>
    <recommendedName>
        <fullName evidence="3">histidine kinase</fullName>
        <ecNumber evidence="3">2.7.13.3</ecNumber>
    </recommendedName>
</protein>
<evidence type="ECO:0000313" key="14">
    <source>
        <dbReference type="EMBL" id="QXM23492.1"/>
    </source>
</evidence>
<dbReference type="PANTHER" id="PTHR45453">
    <property type="entry name" value="PHOSPHATE REGULON SENSOR PROTEIN PHOR"/>
    <property type="match status" value="1"/>
</dbReference>
<keyword evidence="12" id="KW-0812">Transmembrane</keyword>
<dbReference type="GO" id="GO:0000155">
    <property type="term" value="F:phosphorelay sensor kinase activity"/>
    <property type="evidence" value="ECO:0007669"/>
    <property type="project" value="InterPro"/>
</dbReference>
<dbReference type="RefSeq" id="WP_218284351.1">
    <property type="nucleotide sequence ID" value="NZ_CP076448.1"/>
</dbReference>